<keyword evidence="2" id="KW-1185">Reference proteome</keyword>
<dbReference type="EMBL" id="JAUDFV010000147">
    <property type="protein sequence ID" value="KAL2720088.1"/>
    <property type="molecule type" value="Genomic_DNA"/>
</dbReference>
<evidence type="ECO:0000313" key="1">
    <source>
        <dbReference type="EMBL" id="KAL2720088.1"/>
    </source>
</evidence>
<organism evidence="1 2">
    <name type="scientific">Vespula squamosa</name>
    <name type="common">Southern yellow jacket</name>
    <name type="synonym">Wasp</name>
    <dbReference type="NCBI Taxonomy" id="30214"/>
    <lineage>
        <taxon>Eukaryota</taxon>
        <taxon>Metazoa</taxon>
        <taxon>Ecdysozoa</taxon>
        <taxon>Arthropoda</taxon>
        <taxon>Hexapoda</taxon>
        <taxon>Insecta</taxon>
        <taxon>Pterygota</taxon>
        <taxon>Neoptera</taxon>
        <taxon>Endopterygota</taxon>
        <taxon>Hymenoptera</taxon>
        <taxon>Apocrita</taxon>
        <taxon>Aculeata</taxon>
        <taxon>Vespoidea</taxon>
        <taxon>Vespidae</taxon>
        <taxon>Vespinae</taxon>
        <taxon>Vespula</taxon>
    </lineage>
</organism>
<comment type="caution">
    <text evidence="1">The sequence shown here is derived from an EMBL/GenBank/DDBJ whole genome shotgun (WGS) entry which is preliminary data.</text>
</comment>
<proteinExistence type="predicted"/>
<dbReference type="Proteomes" id="UP001607302">
    <property type="component" value="Unassembled WGS sequence"/>
</dbReference>
<accession>A0ABD2AHI7</accession>
<reference evidence="1 2" key="1">
    <citation type="journal article" date="2024" name="Ann. Entomol. Soc. Am.">
        <title>Genomic analyses of the southern and eastern yellowjacket wasps (Hymenoptera: Vespidae) reveal evolutionary signatures of social life.</title>
        <authorList>
            <person name="Catto M.A."/>
            <person name="Caine P.B."/>
            <person name="Orr S.E."/>
            <person name="Hunt B.G."/>
            <person name="Goodisman M.A.D."/>
        </authorList>
    </citation>
    <scope>NUCLEOTIDE SEQUENCE [LARGE SCALE GENOMIC DNA]</scope>
    <source>
        <strain evidence="1">233</strain>
        <tissue evidence="1">Head and thorax</tissue>
    </source>
</reference>
<dbReference type="AlphaFoldDB" id="A0ABD2AHI7"/>
<evidence type="ECO:0000313" key="2">
    <source>
        <dbReference type="Proteomes" id="UP001607302"/>
    </source>
</evidence>
<gene>
    <name evidence="1" type="ORF">V1478_010354</name>
</gene>
<name>A0ABD2AHI7_VESSQ</name>
<protein>
    <submittedName>
        <fullName evidence="1">Uncharacterized protein</fullName>
    </submittedName>
</protein>
<sequence length="159" mass="19216">MSKFRFKLRLMSIMHFHCNLNPRQKYFKKFNNDSDNYSDRIQDEPLDSSKKRRRMRFLILEIRDPCPTPIDYDHDRFVLTQHRRLYLLIAYDMTGVYTGTDTCTHIHMRMREYILGPEGKKARSPIDRSRHNVNNYVELFTAKGRKGLERLDIFHCNKV</sequence>